<evidence type="ECO:0000313" key="5">
    <source>
        <dbReference type="EMBL" id="MFG3818063.1"/>
    </source>
</evidence>
<dbReference type="Gene3D" id="1.10.10.10">
    <property type="entry name" value="Winged helix-like DNA-binding domain superfamily/Winged helix DNA-binding domain"/>
    <property type="match status" value="1"/>
</dbReference>
<dbReference type="InterPro" id="IPR001845">
    <property type="entry name" value="HTH_ArsR_DNA-bd_dom"/>
</dbReference>
<keyword evidence="3" id="KW-0804">Transcription</keyword>
<dbReference type="PROSITE" id="PS51118">
    <property type="entry name" value="HTH_HXLR"/>
    <property type="match status" value="1"/>
</dbReference>
<keyword evidence="2" id="KW-0238">DNA-binding</keyword>
<dbReference type="EMBL" id="JAZAQF010000059">
    <property type="protein sequence ID" value="MFG3818063.1"/>
    <property type="molecule type" value="Genomic_DNA"/>
</dbReference>
<keyword evidence="6" id="KW-1185">Reference proteome</keyword>
<dbReference type="InterPro" id="IPR002577">
    <property type="entry name" value="HTH_HxlR"/>
</dbReference>
<evidence type="ECO:0000259" key="4">
    <source>
        <dbReference type="PROSITE" id="PS51118"/>
    </source>
</evidence>
<dbReference type="RefSeq" id="WP_234406874.1">
    <property type="nucleotide sequence ID" value="NZ_JAZAQF010000059.1"/>
</dbReference>
<keyword evidence="1" id="KW-0805">Transcription regulation</keyword>
<organism evidence="5 6">
    <name type="scientific">Limnothrix redekei LRLZ20PSL1</name>
    <dbReference type="NCBI Taxonomy" id="3112953"/>
    <lineage>
        <taxon>Bacteria</taxon>
        <taxon>Bacillati</taxon>
        <taxon>Cyanobacteriota</taxon>
        <taxon>Cyanophyceae</taxon>
        <taxon>Pseudanabaenales</taxon>
        <taxon>Pseudanabaenaceae</taxon>
        <taxon>Limnothrix</taxon>
    </lineage>
</organism>
<evidence type="ECO:0000256" key="2">
    <source>
        <dbReference type="ARBA" id="ARBA00023125"/>
    </source>
</evidence>
<name>A0ABW7CB19_9CYAN</name>
<dbReference type="Proteomes" id="UP001604335">
    <property type="component" value="Unassembled WGS sequence"/>
</dbReference>
<sequence length="130" mass="14492">MGKQQGLMTAEQTCTDSACPIQVVLEAIGHKWSILILRLLRDQPRRPSELMMLLPGISSKTLTQRLRGLERHGLIVRRVYPEVPPHVEYALTAKGQEVEPVMQAMAQLGLKWVDSDDPCGCHPNAKLTVV</sequence>
<protein>
    <submittedName>
        <fullName evidence="5">Helix-turn-helix domain-containing protein</fullName>
    </submittedName>
</protein>
<proteinExistence type="predicted"/>
<evidence type="ECO:0000256" key="1">
    <source>
        <dbReference type="ARBA" id="ARBA00023015"/>
    </source>
</evidence>
<dbReference type="InterPro" id="IPR011991">
    <property type="entry name" value="ArsR-like_HTH"/>
</dbReference>
<dbReference type="Pfam" id="PF01638">
    <property type="entry name" value="HxlR"/>
    <property type="match status" value="1"/>
</dbReference>
<dbReference type="PANTHER" id="PTHR33204:SF37">
    <property type="entry name" value="HTH-TYPE TRANSCRIPTIONAL REGULATOR YODB"/>
    <property type="match status" value="1"/>
</dbReference>
<gene>
    <name evidence="5" type="ORF">VPK24_10490</name>
</gene>
<dbReference type="PANTHER" id="PTHR33204">
    <property type="entry name" value="TRANSCRIPTIONAL REGULATOR, MARR FAMILY"/>
    <property type="match status" value="1"/>
</dbReference>
<dbReference type="CDD" id="cd00090">
    <property type="entry name" value="HTH_ARSR"/>
    <property type="match status" value="1"/>
</dbReference>
<feature type="domain" description="HTH hxlR-type" evidence="4">
    <location>
        <begin position="19"/>
        <end position="117"/>
    </location>
</feature>
<dbReference type="SMART" id="SM00418">
    <property type="entry name" value="HTH_ARSR"/>
    <property type="match status" value="1"/>
</dbReference>
<evidence type="ECO:0000256" key="3">
    <source>
        <dbReference type="ARBA" id="ARBA00023163"/>
    </source>
</evidence>
<comment type="caution">
    <text evidence="5">The sequence shown here is derived from an EMBL/GenBank/DDBJ whole genome shotgun (WGS) entry which is preliminary data.</text>
</comment>
<evidence type="ECO:0000313" key="6">
    <source>
        <dbReference type="Proteomes" id="UP001604335"/>
    </source>
</evidence>
<accession>A0ABW7CB19</accession>
<dbReference type="InterPro" id="IPR036390">
    <property type="entry name" value="WH_DNA-bd_sf"/>
</dbReference>
<reference evidence="6" key="1">
    <citation type="journal article" date="2024" name="Algal Res.">
        <title>Biochemical, toxicological and genomic investigation of a high-biomass producing Limnothrix strain isolated from Italian shallow drinking water reservoir.</title>
        <authorList>
            <person name="Simonazzi M."/>
            <person name="Shishido T.K."/>
            <person name="Delbaje E."/>
            <person name="Wahlsten M."/>
            <person name="Fewer D.P."/>
            <person name="Sivonen K."/>
            <person name="Pezzolesi L."/>
            <person name="Pistocchi R."/>
        </authorList>
    </citation>
    <scope>NUCLEOTIDE SEQUENCE [LARGE SCALE GENOMIC DNA]</scope>
    <source>
        <strain evidence="6">LRLZ20PSL1</strain>
    </source>
</reference>
<dbReference type="SUPFAM" id="SSF46785">
    <property type="entry name" value="Winged helix' DNA-binding domain"/>
    <property type="match status" value="1"/>
</dbReference>
<dbReference type="InterPro" id="IPR036388">
    <property type="entry name" value="WH-like_DNA-bd_sf"/>
</dbReference>